<keyword evidence="4" id="KW-0378">Hydrolase</keyword>
<dbReference type="InterPro" id="IPR050925">
    <property type="entry name" value="Rhomboid_protease_S54"/>
</dbReference>
<dbReference type="InterPro" id="IPR035952">
    <property type="entry name" value="Rhomboid-like_sf"/>
</dbReference>
<comment type="subcellular location">
    <subcellularLocation>
        <location evidence="1">Membrane</location>
        <topology evidence="1">Multi-pass membrane protein</topology>
    </subcellularLocation>
</comment>
<dbReference type="Gene3D" id="1.20.1540.10">
    <property type="entry name" value="Rhomboid-like"/>
    <property type="match status" value="1"/>
</dbReference>
<keyword evidence="3 7" id="KW-0812">Transmembrane</keyword>
<keyword evidence="5 7" id="KW-1133">Transmembrane helix</keyword>
<evidence type="ECO:0000256" key="1">
    <source>
        <dbReference type="ARBA" id="ARBA00004141"/>
    </source>
</evidence>
<feature type="transmembrane region" description="Helical" evidence="7">
    <location>
        <begin position="138"/>
        <end position="159"/>
    </location>
</feature>
<dbReference type="PANTHER" id="PTHR43731:SF14">
    <property type="entry name" value="PRESENILIN-ASSOCIATED RHOMBOID-LIKE PROTEIN, MITOCHONDRIAL"/>
    <property type="match status" value="1"/>
</dbReference>
<feature type="transmembrane region" description="Helical" evidence="7">
    <location>
        <begin position="20"/>
        <end position="37"/>
    </location>
</feature>
<proteinExistence type="inferred from homology"/>
<reference evidence="9" key="1">
    <citation type="submission" date="2022-10" db="EMBL/GenBank/DDBJ databases">
        <authorList>
            <person name="Yue Y."/>
        </authorList>
    </citation>
    <scope>NUCLEOTIDE SEQUENCE</scope>
    <source>
        <strain evidence="9">Z654</strain>
    </source>
</reference>
<evidence type="ECO:0000313" key="9">
    <source>
        <dbReference type="EMBL" id="MCV6824772.1"/>
    </source>
</evidence>
<evidence type="ECO:0000256" key="3">
    <source>
        <dbReference type="ARBA" id="ARBA00022692"/>
    </source>
</evidence>
<sequence>MSASNQPPTNQRVSDVPFQIWALVGIMAAIEVVLSLADRGIIGSPDWRATMVIYGAFWSPLLSGELLPAFDAQPVTMFLSHAFLHGGMFHLLMNTVVLLSLGKFLSSLSGPWPVIGLFAVSAIGGGIVFGLINSSNAPMLGASGAVFGFLGAWQFFEAAKLRRTGQSLKPVFSTCVGLVVANILIALVLQGALAWEAHLGGFIAGILMGPVLLRLAQNRARRRFEASRKF</sequence>
<dbReference type="PANTHER" id="PTHR43731">
    <property type="entry name" value="RHOMBOID PROTEASE"/>
    <property type="match status" value="1"/>
</dbReference>
<gene>
    <name evidence="9" type="ORF">OH136_09415</name>
</gene>
<comment type="similarity">
    <text evidence="2">Belongs to the peptidase S54 family.</text>
</comment>
<evidence type="ECO:0000313" key="10">
    <source>
        <dbReference type="Proteomes" id="UP001208041"/>
    </source>
</evidence>
<dbReference type="SUPFAM" id="SSF144091">
    <property type="entry name" value="Rhomboid-like"/>
    <property type="match status" value="1"/>
</dbReference>
<evidence type="ECO:0000256" key="4">
    <source>
        <dbReference type="ARBA" id="ARBA00022801"/>
    </source>
</evidence>
<dbReference type="AlphaFoldDB" id="A0AAE3LQS3"/>
<dbReference type="GO" id="GO:0016020">
    <property type="term" value="C:membrane"/>
    <property type="evidence" value="ECO:0007669"/>
    <property type="project" value="UniProtKB-SubCell"/>
</dbReference>
<protein>
    <submittedName>
        <fullName evidence="9">Rhomboid family intramembrane serine protease</fullName>
    </submittedName>
</protein>
<dbReference type="InterPro" id="IPR022764">
    <property type="entry name" value="Peptidase_S54_rhomboid_dom"/>
</dbReference>
<organism evidence="9 10">
    <name type="scientific">Halocynthiibacter halioticoli</name>
    <dbReference type="NCBI Taxonomy" id="2986804"/>
    <lineage>
        <taxon>Bacteria</taxon>
        <taxon>Pseudomonadati</taxon>
        <taxon>Pseudomonadota</taxon>
        <taxon>Alphaproteobacteria</taxon>
        <taxon>Rhodobacterales</taxon>
        <taxon>Paracoccaceae</taxon>
        <taxon>Halocynthiibacter</taxon>
    </lineage>
</organism>
<evidence type="ECO:0000259" key="8">
    <source>
        <dbReference type="Pfam" id="PF01694"/>
    </source>
</evidence>
<dbReference type="Pfam" id="PF01694">
    <property type="entry name" value="Rhomboid"/>
    <property type="match status" value="1"/>
</dbReference>
<evidence type="ECO:0000256" key="2">
    <source>
        <dbReference type="ARBA" id="ARBA00009045"/>
    </source>
</evidence>
<feature type="transmembrane region" description="Helical" evidence="7">
    <location>
        <begin position="199"/>
        <end position="216"/>
    </location>
</feature>
<keyword evidence="9" id="KW-0645">Protease</keyword>
<evidence type="ECO:0000256" key="6">
    <source>
        <dbReference type="ARBA" id="ARBA00023136"/>
    </source>
</evidence>
<dbReference type="EMBL" id="JAOYFC010000002">
    <property type="protein sequence ID" value="MCV6824772.1"/>
    <property type="molecule type" value="Genomic_DNA"/>
</dbReference>
<feature type="transmembrane region" description="Helical" evidence="7">
    <location>
        <begin position="114"/>
        <end position="132"/>
    </location>
</feature>
<evidence type="ECO:0000256" key="7">
    <source>
        <dbReference type="SAM" id="Phobius"/>
    </source>
</evidence>
<feature type="domain" description="Peptidase S54 rhomboid" evidence="8">
    <location>
        <begin position="76"/>
        <end position="214"/>
    </location>
</feature>
<comment type="caution">
    <text evidence="9">The sequence shown here is derived from an EMBL/GenBank/DDBJ whole genome shotgun (WGS) entry which is preliminary data.</text>
</comment>
<dbReference type="GO" id="GO:0004252">
    <property type="term" value="F:serine-type endopeptidase activity"/>
    <property type="evidence" value="ECO:0007669"/>
    <property type="project" value="InterPro"/>
</dbReference>
<evidence type="ECO:0000256" key="5">
    <source>
        <dbReference type="ARBA" id="ARBA00022989"/>
    </source>
</evidence>
<dbReference type="RefSeq" id="WP_263953624.1">
    <property type="nucleotide sequence ID" value="NZ_JAOYFC010000002.1"/>
</dbReference>
<name>A0AAE3LQS3_9RHOB</name>
<feature type="transmembrane region" description="Helical" evidence="7">
    <location>
        <begin position="171"/>
        <end position="193"/>
    </location>
</feature>
<accession>A0AAE3LQS3</accession>
<keyword evidence="6 7" id="KW-0472">Membrane</keyword>
<keyword evidence="10" id="KW-1185">Reference proteome</keyword>
<dbReference type="GO" id="GO:0006508">
    <property type="term" value="P:proteolysis"/>
    <property type="evidence" value="ECO:0007669"/>
    <property type="project" value="UniProtKB-KW"/>
</dbReference>
<dbReference type="Proteomes" id="UP001208041">
    <property type="component" value="Unassembled WGS sequence"/>
</dbReference>
<feature type="transmembrane region" description="Helical" evidence="7">
    <location>
        <begin position="82"/>
        <end position="102"/>
    </location>
</feature>